<dbReference type="RefSeq" id="WP_191827183.1">
    <property type="nucleotide sequence ID" value="NZ_JACYHB010000001.1"/>
</dbReference>
<evidence type="ECO:0000256" key="1">
    <source>
        <dbReference type="SAM" id="MobiDB-lite"/>
    </source>
</evidence>
<gene>
    <name evidence="3" type="ORF">IF651_00780</name>
</gene>
<feature type="region of interest" description="Disordered" evidence="1">
    <location>
        <begin position="81"/>
        <end position="130"/>
    </location>
</feature>
<keyword evidence="2" id="KW-0812">Transmembrane</keyword>
<dbReference type="AlphaFoldDB" id="A0A927G5R4"/>
<feature type="transmembrane region" description="Helical" evidence="2">
    <location>
        <begin position="59"/>
        <end position="78"/>
    </location>
</feature>
<protein>
    <submittedName>
        <fullName evidence="3">DUF3099 domain-containing protein</fullName>
    </submittedName>
</protein>
<keyword evidence="2" id="KW-1133">Transmembrane helix</keyword>
<feature type="transmembrane region" description="Helical" evidence="2">
    <location>
        <begin position="35"/>
        <end position="53"/>
    </location>
</feature>
<evidence type="ECO:0000313" key="4">
    <source>
        <dbReference type="Proteomes" id="UP000610846"/>
    </source>
</evidence>
<feature type="region of interest" description="Disordered" evidence="1">
    <location>
        <begin position="1"/>
        <end position="28"/>
    </location>
</feature>
<dbReference type="InterPro" id="IPR021449">
    <property type="entry name" value="DUF3099"/>
</dbReference>
<dbReference type="Pfam" id="PF11298">
    <property type="entry name" value="DUF3099"/>
    <property type="match status" value="1"/>
</dbReference>
<feature type="compositionally biased region" description="Basic and acidic residues" evidence="1">
    <location>
        <begin position="81"/>
        <end position="94"/>
    </location>
</feature>
<proteinExistence type="predicted"/>
<evidence type="ECO:0000313" key="3">
    <source>
        <dbReference type="EMBL" id="MBD8077596.1"/>
    </source>
</evidence>
<dbReference type="Proteomes" id="UP000610846">
    <property type="component" value="Unassembled WGS sequence"/>
</dbReference>
<name>A0A927G5R4_9MICO</name>
<keyword evidence="4" id="KW-1185">Reference proteome</keyword>
<feature type="compositionally biased region" description="Basic and acidic residues" evidence="1">
    <location>
        <begin position="109"/>
        <end position="122"/>
    </location>
</feature>
<dbReference type="EMBL" id="JACYHB010000001">
    <property type="protein sequence ID" value="MBD8077596.1"/>
    <property type="molecule type" value="Genomic_DNA"/>
</dbReference>
<keyword evidence="2" id="KW-0472">Membrane</keyword>
<evidence type="ECO:0000256" key="2">
    <source>
        <dbReference type="SAM" id="Phobius"/>
    </source>
</evidence>
<organism evidence="3 4">
    <name type="scientific">Cellulosimicrobium arenosum</name>
    <dbReference type="NCBI Taxonomy" id="2708133"/>
    <lineage>
        <taxon>Bacteria</taxon>
        <taxon>Bacillati</taxon>
        <taxon>Actinomycetota</taxon>
        <taxon>Actinomycetes</taxon>
        <taxon>Micrococcales</taxon>
        <taxon>Promicromonosporaceae</taxon>
        <taxon>Cellulosimicrobium</taxon>
    </lineage>
</organism>
<reference evidence="3" key="2">
    <citation type="submission" date="2020-09" db="EMBL/GenBank/DDBJ databases">
        <authorList>
            <person name="Yu Y."/>
        </authorList>
    </citation>
    <scope>NUCLEOTIDE SEQUENCE</scope>
    <source>
        <strain evidence="3">KCTC 49039</strain>
    </source>
</reference>
<comment type="caution">
    <text evidence="3">The sequence shown here is derived from an EMBL/GenBank/DDBJ whole genome shotgun (WGS) entry which is preliminary data.</text>
</comment>
<reference evidence="3" key="1">
    <citation type="journal article" date="2018" name="Curr. Microbiol.">
        <title>Cellulosimicrobium arenosum sp. nov., Isolated from Marine Sediment Sand.</title>
        <authorList>
            <person name="Oh M."/>
            <person name="Kim J.H."/>
            <person name="Yoon J.H."/>
            <person name="Schumann P."/>
            <person name="Kim W."/>
        </authorList>
    </citation>
    <scope>NUCLEOTIDE SEQUENCE</scope>
    <source>
        <strain evidence="3">KCTC 49039</strain>
    </source>
</reference>
<sequence>MRTRGTQRPGDQPVPSISNVQPPLGQDQARRTRRYLIQMGIRLLCFLGAIAVGPVWLKFVLIAAAVVLPYIAVLGANAGRDQSHYDSSPMEHRALPSAATGPDRTIMPDADRPPADDRRPPDDASPGGRA</sequence>
<accession>A0A927G5R4</accession>